<dbReference type="AlphaFoldDB" id="A0A0W8I8G8"/>
<proteinExistence type="inferred from homology"/>
<reference evidence="5 6" key="1">
    <citation type="submission" date="2015-12" db="EMBL/GenBank/DDBJ databases">
        <title>Serinicoccus chungangenesis strain CD08_5 genome sequencing and assembly.</title>
        <authorList>
            <person name="Chander A.M."/>
            <person name="Kaur G."/>
            <person name="Nair G.R."/>
            <person name="Dhawan D.K."/>
            <person name="Kochhar R.K."/>
            <person name="Mayilraj S."/>
            <person name="Bhadada S.K."/>
        </authorList>
    </citation>
    <scope>NUCLEOTIDE SEQUENCE [LARGE SCALE GENOMIC DNA]</scope>
    <source>
        <strain evidence="5 6">CD08_5</strain>
    </source>
</reference>
<comment type="caution">
    <text evidence="5">The sequence shown here is derived from an EMBL/GenBank/DDBJ whole genome shotgun (WGS) entry which is preliminary data.</text>
</comment>
<dbReference type="InterPro" id="IPR029055">
    <property type="entry name" value="Ntn_hydrolases_N"/>
</dbReference>
<dbReference type="RefSeq" id="WP_058890795.1">
    <property type="nucleotide sequence ID" value="NZ_LQBL01000022.1"/>
</dbReference>
<dbReference type="InterPro" id="IPR043137">
    <property type="entry name" value="GGT_ssub_C"/>
</dbReference>
<dbReference type="InterPro" id="IPR051792">
    <property type="entry name" value="GGT_bact"/>
</dbReference>
<accession>A0A0W8I8G8</accession>
<dbReference type="Proteomes" id="UP000054837">
    <property type="component" value="Unassembled WGS sequence"/>
</dbReference>
<dbReference type="Gene3D" id="3.60.20.40">
    <property type="match status" value="1"/>
</dbReference>
<keyword evidence="2" id="KW-0808">Transferase</keyword>
<organism evidence="5 6">
    <name type="scientific">Serinicoccus chungangensis</name>
    <dbReference type="NCBI Taxonomy" id="767452"/>
    <lineage>
        <taxon>Bacteria</taxon>
        <taxon>Bacillati</taxon>
        <taxon>Actinomycetota</taxon>
        <taxon>Actinomycetes</taxon>
        <taxon>Micrococcales</taxon>
        <taxon>Ornithinimicrobiaceae</taxon>
        <taxon>Serinicoccus</taxon>
    </lineage>
</organism>
<dbReference type="PANTHER" id="PTHR43199">
    <property type="entry name" value="GLUTATHIONE HYDROLASE"/>
    <property type="match status" value="1"/>
</dbReference>
<dbReference type="OrthoDB" id="9781342at2"/>
<dbReference type="EMBL" id="LQBL01000022">
    <property type="protein sequence ID" value="KUG55687.1"/>
    <property type="molecule type" value="Genomic_DNA"/>
</dbReference>
<dbReference type="PRINTS" id="PR01210">
    <property type="entry name" value="GGTRANSPTASE"/>
</dbReference>
<dbReference type="Pfam" id="PF01019">
    <property type="entry name" value="G_glu_transpept"/>
    <property type="match status" value="2"/>
</dbReference>
<evidence type="ECO:0000256" key="4">
    <source>
        <dbReference type="ARBA" id="ARBA00023145"/>
    </source>
</evidence>
<dbReference type="PANTHER" id="PTHR43199:SF1">
    <property type="entry name" value="GLUTATHIONE HYDROLASE PROENZYME"/>
    <property type="match status" value="1"/>
</dbReference>
<evidence type="ECO:0000256" key="1">
    <source>
        <dbReference type="ARBA" id="ARBA00009381"/>
    </source>
</evidence>
<keyword evidence="6" id="KW-1185">Reference proteome</keyword>
<comment type="similarity">
    <text evidence="1">Belongs to the gamma-glutamyltransferase family.</text>
</comment>
<evidence type="ECO:0000313" key="5">
    <source>
        <dbReference type="EMBL" id="KUG55687.1"/>
    </source>
</evidence>
<dbReference type="STRING" id="767452.AVL62_05170"/>
<keyword evidence="3" id="KW-0378">Hydrolase</keyword>
<protein>
    <submittedName>
        <fullName evidence="5">Gamma-glutamyltranspeptidase</fullName>
    </submittedName>
</protein>
<evidence type="ECO:0000256" key="3">
    <source>
        <dbReference type="ARBA" id="ARBA00022801"/>
    </source>
</evidence>
<sequence>MTRSAAIAAPNTYATEAAAQALASGGNALDAAVAAMLTATVTEPGVISTLGGCFVNVWAPGEDPVVVDGNVEMPGRGMSADRRGQGLIEAASDYGGGMVTWVGPGSVATPGMLAAMGWAHQRYGRAPWAELLQPAADVARAGYPLSRTAQSYLVLVTDTILAWDPATRALLTVDGAAPAVGHRVVDPVLADTLEHIGAQGAGTAYHGDVARAIDADMRARGGLLSLVDLEAYQPVVRRALRSRLGPWDLACNPPPSIGGPVLTALLRLLGAVEGPIDPAQAALVMREVLDIRLDRIDTAHDLEAAGAELLQTLHHIGATGLPTSPSTAHVSVVDADGLACALTASAGYGSGMTIAGTGLVANNSLGELELNRHGLHALAPGTRLASNMAPTTARREDGAVLAIGTPGADRITTALAQVLTHLARHGEDLQTAVDQPRMHPRRLEDGTTRIDHEQDAQIAASLDAAGLTRHEHPPSSMYFGGVGAALRGPDGALGAAADARRVAATLVT</sequence>
<dbReference type="GO" id="GO:0016787">
    <property type="term" value="F:hydrolase activity"/>
    <property type="evidence" value="ECO:0007669"/>
    <property type="project" value="UniProtKB-KW"/>
</dbReference>
<dbReference type="SUPFAM" id="SSF56235">
    <property type="entry name" value="N-terminal nucleophile aminohydrolases (Ntn hydrolases)"/>
    <property type="match status" value="1"/>
</dbReference>
<evidence type="ECO:0000256" key="2">
    <source>
        <dbReference type="ARBA" id="ARBA00022679"/>
    </source>
</evidence>
<name>A0A0W8I8G8_9MICO</name>
<keyword evidence="4" id="KW-0865">Zymogen</keyword>
<dbReference type="GO" id="GO:0016740">
    <property type="term" value="F:transferase activity"/>
    <property type="evidence" value="ECO:0007669"/>
    <property type="project" value="UniProtKB-KW"/>
</dbReference>
<gene>
    <name evidence="5" type="ORF">AVL62_05170</name>
</gene>
<evidence type="ECO:0000313" key="6">
    <source>
        <dbReference type="Proteomes" id="UP000054837"/>
    </source>
</evidence>